<organism evidence="2">
    <name type="scientific">Panicum hallii</name>
    <dbReference type="NCBI Taxonomy" id="206008"/>
    <lineage>
        <taxon>Eukaryota</taxon>
        <taxon>Viridiplantae</taxon>
        <taxon>Streptophyta</taxon>
        <taxon>Embryophyta</taxon>
        <taxon>Tracheophyta</taxon>
        <taxon>Spermatophyta</taxon>
        <taxon>Magnoliopsida</taxon>
        <taxon>Liliopsida</taxon>
        <taxon>Poales</taxon>
        <taxon>Poaceae</taxon>
        <taxon>PACMAD clade</taxon>
        <taxon>Panicoideae</taxon>
        <taxon>Panicodae</taxon>
        <taxon>Paniceae</taxon>
        <taxon>Panicinae</taxon>
        <taxon>Panicum</taxon>
        <taxon>Panicum sect. Panicum</taxon>
    </lineage>
</organism>
<evidence type="ECO:0000313" key="2">
    <source>
        <dbReference type="EMBL" id="PVH31756.1"/>
    </source>
</evidence>
<feature type="compositionally biased region" description="Low complexity" evidence="1">
    <location>
        <begin position="88"/>
        <end position="100"/>
    </location>
</feature>
<dbReference type="Proteomes" id="UP000243499">
    <property type="component" value="Chromosome 9"/>
</dbReference>
<accession>A0A2T8I251</accession>
<dbReference type="EMBL" id="CM008054">
    <property type="protein sequence ID" value="PVH31756.1"/>
    <property type="molecule type" value="Genomic_DNA"/>
</dbReference>
<evidence type="ECO:0000256" key="1">
    <source>
        <dbReference type="SAM" id="MobiDB-lite"/>
    </source>
</evidence>
<dbReference type="Gramene" id="PVH31756">
    <property type="protein sequence ID" value="PVH31756"/>
    <property type="gene ID" value="PAHAL_9G225200"/>
</dbReference>
<protein>
    <submittedName>
        <fullName evidence="2">Uncharacterized protein</fullName>
    </submittedName>
</protein>
<reference evidence="2" key="1">
    <citation type="submission" date="2018-04" db="EMBL/GenBank/DDBJ databases">
        <title>WGS assembly of Panicum hallii.</title>
        <authorList>
            <person name="Lovell J."/>
            <person name="Jenkins J."/>
            <person name="Lowry D."/>
            <person name="Mamidi S."/>
            <person name="Sreedasyam A."/>
            <person name="Weng X."/>
            <person name="Barry K."/>
            <person name="Bonette J."/>
            <person name="Campitelli B."/>
            <person name="Daum C."/>
            <person name="Gordon S."/>
            <person name="Gould B."/>
            <person name="Lipzen A."/>
            <person name="Macqueen A."/>
            <person name="Palacio-Mejia J."/>
            <person name="Plott C."/>
            <person name="Shakirov E."/>
            <person name="Shu S."/>
            <person name="Yoshinaga Y."/>
            <person name="Zane M."/>
            <person name="Rokhsar D."/>
            <person name="Grimwood J."/>
            <person name="Schmutz J."/>
            <person name="Juenger T."/>
        </authorList>
    </citation>
    <scope>NUCLEOTIDE SEQUENCE [LARGE SCALE GENOMIC DNA]</scope>
    <source>
        <strain evidence="2">FIL2</strain>
    </source>
</reference>
<feature type="compositionally biased region" description="Gly residues" evidence="1">
    <location>
        <begin position="65"/>
        <end position="87"/>
    </location>
</feature>
<sequence>MLLHSSACRGSHVLLASCSNISGRFLHFPSASTPLKTLGALRTLAAMSYRGGRGGGGPNSHRGGGRGGGRGGRGGGGDVGRRGGGTRSGARSGSGRSNGRWKTSMRMNGGTGSDN</sequence>
<gene>
    <name evidence="2" type="ORF">PAHAL_9G225200</name>
</gene>
<dbReference type="AlphaFoldDB" id="A0A2T8I251"/>
<name>A0A2T8I251_9POAL</name>
<proteinExistence type="predicted"/>
<feature type="region of interest" description="Disordered" evidence="1">
    <location>
        <begin position="48"/>
        <end position="115"/>
    </location>
</feature>